<dbReference type="InterPro" id="IPR000417">
    <property type="entry name" value="Hyethyz_kinase"/>
</dbReference>
<comment type="function">
    <text evidence="11">Catalyzes the phosphorylation of the hydroxyl group of 4-methyl-5-beta-hydroxyethylthiazole (THZ).</text>
</comment>
<evidence type="ECO:0000256" key="5">
    <source>
        <dbReference type="ARBA" id="ARBA00022723"/>
    </source>
</evidence>
<comment type="catalytic activity">
    <reaction evidence="1 11">
        <text>5-(2-hydroxyethyl)-4-methylthiazole + ATP = 4-methyl-5-(2-phosphooxyethyl)-thiazole + ADP + H(+)</text>
        <dbReference type="Rhea" id="RHEA:24212"/>
        <dbReference type="ChEBI" id="CHEBI:15378"/>
        <dbReference type="ChEBI" id="CHEBI:17957"/>
        <dbReference type="ChEBI" id="CHEBI:30616"/>
        <dbReference type="ChEBI" id="CHEBI:58296"/>
        <dbReference type="ChEBI" id="CHEBI:456216"/>
        <dbReference type="EC" id="2.7.1.50"/>
    </reaction>
</comment>
<keyword evidence="10 11" id="KW-0784">Thiamine biosynthesis</keyword>
<evidence type="ECO:0000256" key="7">
    <source>
        <dbReference type="ARBA" id="ARBA00022777"/>
    </source>
</evidence>
<sequence length="263" mass="27690">MKESISHCFETLKEKSPLVQSITNFVVMNNTANALLSLGASPIMAHAKSEVLDMVGIVNALVINIGTLDEYWVESMLLAAQRANDLGKPWVLDPVGAGATPYRNETIGKLLALKPSVIRGNASEILSLAQVNIKSRGVDSIHDSGEAVQAAINLSKEVGCIVCVSGAKDFIVGGERVVSLDNGHPMMAKVTGMGCTASAIVGAFSGVEKDLFLATTAAMAVLGVAGEIAAEKSDGPGTLQLHLYDTLYNLTSGELMKRMKVEF</sequence>
<accession>A0ABW4VP31</accession>
<dbReference type="PIRSF" id="PIRSF000513">
    <property type="entry name" value="Thz_kinase"/>
    <property type="match status" value="1"/>
</dbReference>
<dbReference type="NCBIfam" id="NF006830">
    <property type="entry name" value="PRK09355.1"/>
    <property type="match status" value="1"/>
</dbReference>
<feature type="binding site" evidence="11">
    <location>
        <position position="119"/>
    </location>
    <ligand>
        <name>ATP</name>
        <dbReference type="ChEBI" id="CHEBI:30616"/>
    </ligand>
</feature>
<dbReference type="EC" id="2.7.1.50" evidence="11"/>
<dbReference type="Proteomes" id="UP001597361">
    <property type="component" value="Unassembled WGS sequence"/>
</dbReference>
<evidence type="ECO:0000256" key="2">
    <source>
        <dbReference type="ARBA" id="ARBA00001946"/>
    </source>
</evidence>
<evidence type="ECO:0000313" key="13">
    <source>
        <dbReference type="Proteomes" id="UP001597361"/>
    </source>
</evidence>
<feature type="binding site" evidence="11">
    <location>
        <position position="165"/>
    </location>
    <ligand>
        <name>ATP</name>
        <dbReference type="ChEBI" id="CHEBI:30616"/>
    </ligand>
</feature>
<evidence type="ECO:0000256" key="6">
    <source>
        <dbReference type="ARBA" id="ARBA00022741"/>
    </source>
</evidence>
<dbReference type="Gene3D" id="3.40.1190.20">
    <property type="match status" value="1"/>
</dbReference>
<evidence type="ECO:0000256" key="4">
    <source>
        <dbReference type="ARBA" id="ARBA00022679"/>
    </source>
</evidence>
<evidence type="ECO:0000256" key="8">
    <source>
        <dbReference type="ARBA" id="ARBA00022840"/>
    </source>
</evidence>
<dbReference type="EMBL" id="JBHUHR010000031">
    <property type="protein sequence ID" value="MFD2035320.1"/>
    <property type="molecule type" value="Genomic_DNA"/>
</dbReference>
<dbReference type="HAMAP" id="MF_00228">
    <property type="entry name" value="Thz_kinase"/>
    <property type="match status" value="1"/>
</dbReference>
<dbReference type="PRINTS" id="PR01099">
    <property type="entry name" value="HYETHTZKNASE"/>
</dbReference>
<protein>
    <recommendedName>
        <fullName evidence="11">Hydroxyethylthiazole kinase</fullName>
        <ecNumber evidence="11">2.7.1.50</ecNumber>
    </recommendedName>
    <alternativeName>
        <fullName evidence="11">4-methyl-5-beta-hydroxyethylthiazole kinase</fullName>
        <shortName evidence="11">TH kinase</shortName>
        <shortName evidence="11">Thz kinase</shortName>
    </alternativeName>
</protein>
<evidence type="ECO:0000256" key="9">
    <source>
        <dbReference type="ARBA" id="ARBA00022842"/>
    </source>
</evidence>
<dbReference type="GO" id="GO:0004417">
    <property type="term" value="F:hydroxyethylthiazole kinase activity"/>
    <property type="evidence" value="ECO:0007669"/>
    <property type="project" value="UniProtKB-EC"/>
</dbReference>
<comment type="caution">
    <text evidence="12">The sequence shown here is derived from an EMBL/GenBank/DDBJ whole genome shotgun (WGS) entry which is preliminary data.</text>
</comment>
<dbReference type="NCBIfam" id="TIGR00694">
    <property type="entry name" value="thiM"/>
    <property type="match status" value="1"/>
</dbReference>
<gene>
    <name evidence="11 12" type="primary">thiM</name>
    <name evidence="12" type="ORF">ACFSKL_10985</name>
</gene>
<name>A0ABW4VP31_9BACT</name>
<comment type="pathway">
    <text evidence="3 11">Cofactor biosynthesis; thiamine diphosphate biosynthesis; 4-methyl-5-(2-phosphoethyl)-thiazole from 5-(2-hydroxyethyl)-4-methylthiazole: step 1/1.</text>
</comment>
<evidence type="ECO:0000256" key="11">
    <source>
        <dbReference type="HAMAP-Rule" id="MF_00228"/>
    </source>
</evidence>
<evidence type="ECO:0000256" key="3">
    <source>
        <dbReference type="ARBA" id="ARBA00004868"/>
    </source>
</evidence>
<keyword evidence="8 11" id="KW-0067">ATP-binding</keyword>
<keyword evidence="5 11" id="KW-0479">Metal-binding</keyword>
<dbReference type="Pfam" id="PF02110">
    <property type="entry name" value="HK"/>
    <property type="match status" value="1"/>
</dbReference>
<evidence type="ECO:0000313" key="12">
    <source>
        <dbReference type="EMBL" id="MFD2035320.1"/>
    </source>
</evidence>
<keyword evidence="7 11" id="KW-0418">Kinase</keyword>
<dbReference type="CDD" id="cd01170">
    <property type="entry name" value="THZ_kinase"/>
    <property type="match status" value="1"/>
</dbReference>
<comment type="cofactor">
    <cofactor evidence="2 11">
        <name>Mg(2+)</name>
        <dbReference type="ChEBI" id="CHEBI:18420"/>
    </cofactor>
</comment>
<dbReference type="SUPFAM" id="SSF53613">
    <property type="entry name" value="Ribokinase-like"/>
    <property type="match status" value="1"/>
</dbReference>
<comment type="similarity">
    <text evidence="11">Belongs to the Thz kinase family.</text>
</comment>
<feature type="binding site" evidence="11">
    <location>
        <position position="44"/>
    </location>
    <ligand>
        <name>substrate</name>
    </ligand>
</feature>
<dbReference type="InterPro" id="IPR029056">
    <property type="entry name" value="Ribokinase-like"/>
</dbReference>
<keyword evidence="4 11" id="KW-0808">Transferase</keyword>
<organism evidence="12 13">
    <name type="scientific">Belliella marina</name>
    <dbReference type="NCBI Taxonomy" id="1644146"/>
    <lineage>
        <taxon>Bacteria</taxon>
        <taxon>Pseudomonadati</taxon>
        <taxon>Bacteroidota</taxon>
        <taxon>Cytophagia</taxon>
        <taxon>Cytophagales</taxon>
        <taxon>Cyclobacteriaceae</taxon>
        <taxon>Belliella</taxon>
    </lineage>
</organism>
<keyword evidence="6 11" id="KW-0547">Nucleotide-binding</keyword>
<reference evidence="13" key="1">
    <citation type="journal article" date="2019" name="Int. J. Syst. Evol. Microbiol.">
        <title>The Global Catalogue of Microorganisms (GCM) 10K type strain sequencing project: providing services to taxonomists for standard genome sequencing and annotation.</title>
        <authorList>
            <consortium name="The Broad Institute Genomics Platform"/>
            <consortium name="The Broad Institute Genome Sequencing Center for Infectious Disease"/>
            <person name="Wu L."/>
            <person name="Ma J."/>
        </authorList>
    </citation>
    <scope>NUCLEOTIDE SEQUENCE [LARGE SCALE GENOMIC DNA]</scope>
    <source>
        <strain evidence="13">CGMCC 1.15180</strain>
    </source>
</reference>
<feature type="binding site" evidence="11">
    <location>
        <position position="192"/>
    </location>
    <ligand>
        <name>substrate</name>
    </ligand>
</feature>
<evidence type="ECO:0000256" key="10">
    <source>
        <dbReference type="ARBA" id="ARBA00022977"/>
    </source>
</evidence>
<keyword evidence="9 11" id="KW-0460">Magnesium</keyword>
<dbReference type="RefSeq" id="WP_376886214.1">
    <property type="nucleotide sequence ID" value="NZ_JBHUHR010000031.1"/>
</dbReference>
<evidence type="ECO:0000256" key="1">
    <source>
        <dbReference type="ARBA" id="ARBA00001771"/>
    </source>
</evidence>
<keyword evidence="13" id="KW-1185">Reference proteome</keyword>
<proteinExistence type="inferred from homology"/>